<dbReference type="Proteomes" id="UP000614221">
    <property type="component" value="Unassembled WGS sequence"/>
</dbReference>
<dbReference type="RefSeq" id="WP_188980854.1">
    <property type="nucleotide sequence ID" value="NZ_BMPD01000012.1"/>
</dbReference>
<organism evidence="1 2">
    <name type="scientific">Haloarcula sebkhae</name>
    <dbReference type="NCBI Taxonomy" id="932660"/>
    <lineage>
        <taxon>Archaea</taxon>
        <taxon>Methanobacteriati</taxon>
        <taxon>Methanobacteriota</taxon>
        <taxon>Stenosarchaea group</taxon>
        <taxon>Halobacteria</taxon>
        <taxon>Halobacteriales</taxon>
        <taxon>Haloarculaceae</taxon>
        <taxon>Haloarcula</taxon>
    </lineage>
</organism>
<dbReference type="EMBL" id="BMPD01000012">
    <property type="protein sequence ID" value="GGK84389.1"/>
    <property type="molecule type" value="Genomic_DNA"/>
</dbReference>
<proteinExistence type="predicted"/>
<accession>A0A830ES41</accession>
<gene>
    <name evidence="1" type="ORF">GCM10009067_40740</name>
</gene>
<reference evidence="1" key="2">
    <citation type="submission" date="2020-09" db="EMBL/GenBank/DDBJ databases">
        <authorList>
            <person name="Sun Q."/>
            <person name="Ohkuma M."/>
        </authorList>
    </citation>
    <scope>NUCLEOTIDE SEQUENCE</scope>
    <source>
        <strain evidence="1">JCM 19018</strain>
    </source>
</reference>
<comment type="caution">
    <text evidence="1">The sequence shown here is derived from an EMBL/GenBank/DDBJ whole genome shotgun (WGS) entry which is preliminary data.</text>
</comment>
<reference evidence="1" key="1">
    <citation type="journal article" date="2014" name="Int. J. Syst. Evol. Microbiol.">
        <title>Complete genome sequence of Corynebacterium casei LMG S-19264T (=DSM 44701T), isolated from a smear-ripened cheese.</title>
        <authorList>
            <consortium name="US DOE Joint Genome Institute (JGI-PGF)"/>
            <person name="Walter F."/>
            <person name="Albersmeier A."/>
            <person name="Kalinowski J."/>
            <person name="Ruckert C."/>
        </authorList>
    </citation>
    <scope>NUCLEOTIDE SEQUENCE</scope>
    <source>
        <strain evidence="1">JCM 19018</strain>
    </source>
</reference>
<evidence type="ECO:0000313" key="2">
    <source>
        <dbReference type="Proteomes" id="UP000614221"/>
    </source>
</evidence>
<evidence type="ECO:0000313" key="1">
    <source>
        <dbReference type="EMBL" id="GGK84389.1"/>
    </source>
</evidence>
<protein>
    <submittedName>
        <fullName evidence="1">Uncharacterized protein</fullName>
    </submittedName>
</protein>
<dbReference type="AlphaFoldDB" id="A0A830ES41"/>
<sequence>MPGLRGRRLQRQVRKRQLTQDFGWHSLSVSKDGVERPRVVFCDLSLSSPLDLRVPIL</sequence>
<name>A0A830ES41_9EURY</name>